<accession>A0A8H4AVR8</accession>
<dbReference type="Proteomes" id="UP000439903">
    <property type="component" value="Unassembled WGS sequence"/>
</dbReference>
<keyword evidence="2" id="KW-1185">Reference proteome</keyword>
<proteinExistence type="predicted"/>
<evidence type="ECO:0000313" key="2">
    <source>
        <dbReference type="Proteomes" id="UP000439903"/>
    </source>
</evidence>
<comment type="caution">
    <text evidence="1">The sequence shown here is derived from an EMBL/GenBank/DDBJ whole genome shotgun (WGS) entry which is preliminary data.</text>
</comment>
<reference evidence="1 2" key="1">
    <citation type="journal article" date="2019" name="Environ. Microbiol.">
        <title>At the nexus of three kingdoms: the genome of the mycorrhizal fungus Gigaspora margarita provides insights into plant, endobacterial and fungal interactions.</title>
        <authorList>
            <person name="Venice F."/>
            <person name="Ghignone S."/>
            <person name="Salvioli di Fossalunga A."/>
            <person name="Amselem J."/>
            <person name="Novero M."/>
            <person name="Xianan X."/>
            <person name="Sedzielewska Toro K."/>
            <person name="Morin E."/>
            <person name="Lipzen A."/>
            <person name="Grigoriev I.V."/>
            <person name="Henrissat B."/>
            <person name="Martin F.M."/>
            <person name="Bonfante P."/>
        </authorList>
    </citation>
    <scope>NUCLEOTIDE SEQUENCE [LARGE SCALE GENOMIC DNA]</scope>
    <source>
        <strain evidence="1 2">BEG34</strain>
    </source>
</reference>
<dbReference type="OrthoDB" id="10456580at2759"/>
<dbReference type="EMBL" id="WTPW01000188">
    <property type="protein sequence ID" value="KAF0537665.1"/>
    <property type="molecule type" value="Genomic_DNA"/>
</dbReference>
<evidence type="ECO:0000313" key="1">
    <source>
        <dbReference type="EMBL" id="KAF0537665.1"/>
    </source>
</evidence>
<protein>
    <submittedName>
        <fullName evidence="1">Uncharacterized protein</fullName>
    </submittedName>
</protein>
<name>A0A8H4AVR8_GIGMA</name>
<dbReference type="AlphaFoldDB" id="A0A8H4AVR8"/>
<organism evidence="1 2">
    <name type="scientific">Gigaspora margarita</name>
    <dbReference type="NCBI Taxonomy" id="4874"/>
    <lineage>
        <taxon>Eukaryota</taxon>
        <taxon>Fungi</taxon>
        <taxon>Fungi incertae sedis</taxon>
        <taxon>Mucoromycota</taxon>
        <taxon>Glomeromycotina</taxon>
        <taxon>Glomeromycetes</taxon>
        <taxon>Diversisporales</taxon>
        <taxon>Gigasporaceae</taxon>
        <taxon>Gigaspora</taxon>
    </lineage>
</organism>
<gene>
    <name evidence="1" type="ORF">F8M41_008330</name>
</gene>
<sequence length="91" mass="10147">MTDENLIQQELCATEPSFVVPAPCPYEDTQGAATQLALAYNEVNTSKLEEEKLTLCIVVAIFSKISELKESRNLIESKDSIDSIDQRELIN</sequence>